<evidence type="ECO:0000313" key="2">
    <source>
        <dbReference type="EMBL" id="GAB1221933.1"/>
    </source>
</evidence>
<dbReference type="Proteomes" id="UP001628156">
    <property type="component" value="Unassembled WGS sequence"/>
</dbReference>
<evidence type="ECO:0008006" key="4">
    <source>
        <dbReference type="Google" id="ProtNLM"/>
    </source>
</evidence>
<dbReference type="Pfam" id="PF00221">
    <property type="entry name" value="Lyase_aromatic"/>
    <property type="match status" value="1"/>
</dbReference>
<organism evidence="2 3">
    <name type="scientific">Entamoeba nuttalli</name>
    <dbReference type="NCBI Taxonomy" id="412467"/>
    <lineage>
        <taxon>Eukaryota</taxon>
        <taxon>Amoebozoa</taxon>
        <taxon>Evosea</taxon>
        <taxon>Archamoebae</taxon>
        <taxon>Mastigamoebida</taxon>
        <taxon>Entamoebidae</taxon>
        <taxon>Entamoeba</taxon>
    </lineage>
</organism>
<evidence type="ECO:0000313" key="3">
    <source>
        <dbReference type="Proteomes" id="UP001628156"/>
    </source>
</evidence>
<dbReference type="InterPro" id="IPR001106">
    <property type="entry name" value="Aromatic_Lyase"/>
</dbReference>
<dbReference type="SUPFAM" id="SSF48557">
    <property type="entry name" value="L-aspartase-like"/>
    <property type="match status" value="1"/>
</dbReference>
<evidence type="ECO:0000256" key="1">
    <source>
        <dbReference type="ARBA" id="ARBA00007238"/>
    </source>
</evidence>
<comment type="similarity">
    <text evidence="1">Belongs to the PAL/histidase family.</text>
</comment>
<dbReference type="EMBL" id="BAAFRS010000086">
    <property type="protein sequence ID" value="GAB1221933.1"/>
    <property type="molecule type" value="Genomic_DNA"/>
</dbReference>
<dbReference type="Gene3D" id="1.10.275.10">
    <property type="entry name" value="Fumarase/aspartase (N-terminal domain)"/>
    <property type="match status" value="1"/>
</dbReference>
<comment type="caution">
    <text evidence="2">The sequence shown here is derived from an EMBL/GenBank/DDBJ whole genome shotgun (WGS) entry which is preliminary data.</text>
</comment>
<dbReference type="InterPro" id="IPR024083">
    <property type="entry name" value="Fumarase/histidase_N"/>
</dbReference>
<accession>A0ABQ0DGF8</accession>
<sequence length="440" mass="50804">MKKQLHESIEENKEDEFMYLIDGFTMTPKYLLKGCQKSHQLYLHHTCLESIPQISEDTDINILEKFNERLDGCSDEILSPFKTRGILLLKMNAICRGNTPVQLQTIKLLQELYQKDILPIIPLKTKRSICNNTYHIAAVGKVLLGEGEVLYNNERKMTFEVFEKLQIKPIKMKTPEYKAFLEGNEMNVLTMINGNARIWNCFNALVLGVFLGLIANNKITQPVDSSFFKQFTMKGPSRLFNLTKKLFRETKENEYKGIHQIQTDATVVDFICSFGRILEILILNKEMIEIELNSVRDQCFVVQRKEDIGTSTPLWGCGSYSGIIAYQITGVIKECILLAKRYSNLVDITICLPEENEEEKEVIESPYENSLVQLKTRIDQLCKVIENYYLGVIQLDKTIIEKTPINDLFIEIKSIEPSILVDFIKYGDIDKLINEHHFNF</sequence>
<protein>
    <recommendedName>
        <fullName evidence="4">Histidine ammonia-lyase</fullName>
    </recommendedName>
</protein>
<dbReference type="InterPro" id="IPR008948">
    <property type="entry name" value="L-Aspartase-like"/>
</dbReference>
<reference evidence="2 3" key="1">
    <citation type="journal article" date="2019" name="PLoS Negl. Trop. Dis.">
        <title>Whole genome sequencing of Entamoeba nuttalli reveals mammalian host-related molecular signatures and a novel octapeptide-repeat surface protein.</title>
        <authorList>
            <person name="Tanaka M."/>
            <person name="Makiuchi T."/>
            <person name="Komiyama T."/>
            <person name="Shiina T."/>
            <person name="Osaki K."/>
            <person name="Tachibana H."/>
        </authorList>
    </citation>
    <scope>NUCLEOTIDE SEQUENCE [LARGE SCALE GENOMIC DNA]</scope>
    <source>
        <strain evidence="2 3">P19-061405</strain>
    </source>
</reference>
<name>A0ABQ0DGF8_9EUKA</name>
<keyword evidence="3" id="KW-1185">Reference proteome</keyword>
<proteinExistence type="inferred from homology"/>
<gene>
    <name evidence="2" type="ORF">ENUP19_0086G0007</name>
</gene>
<dbReference type="PANTHER" id="PTHR10362">
    <property type="entry name" value="HISTIDINE AMMONIA-LYASE"/>
    <property type="match status" value="1"/>
</dbReference>